<feature type="region of interest" description="Disordered" evidence="1">
    <location>
        <begin position="29"/>
        <end position="72"/>
    </location>
</feature>
<evidence type="ECO:0008006" key="7">
    <source>
        <dbReference type="Google" id="ProtNLM"/>
    </source>
</evidence>
<keyword evidence="2" id="KW-0732">Signal</keyword>
<gene>
    <name evidence="4" type="ORF">SAMN04490205_3783</name>
    <name evidence="3" type="ORF">TU79_15645</name>
</gene>
<dbReference type="Proteomes" id="UP000183126">
    <property type="component" value="Chromosome I"/>
</dbReference>
<protein>
    <recommendedName>
        <fullName evidence="7">Lipoprotein</fullName>
    </recommendedName>
</protein>
<dbReference type="OrthoDB" id="7054794at2"/>
<sequence length="260" mass="29139">MKPARTCSTAMLFLGMVLVTVAGMSSAATASKPQTDKHSVATRPDISGTWERTPDDWFGENPDDPVHPGGPMDLKAPYAAEYVELKKKEAVANEAGTPIATTSSKCLPEGMPTMMAALFPIQIIRDDKQVIILGEYLQQVRRILLNQPMPPTDTLDPLYQGHSRGYWEGDTLVVETQRVRTDVRFYDVPHGPAMKITERIRLRGPDHLENQVLIEDPQVLNTPYRFTFEYKRSNYAIQEYVCENNQIVIDSEGKASLSLE</sequence>
<reference evidence="4 6" key="2">
    <citation type="submission" date="2016-10" db="EMBL/GenBank/DDBJ databases">
        <authorList>
            <person name="Varghese N."/>
            <person name="Submissions S."/>
        </authorList>
    </citation>
    <scope>NUCLEOTIDE SEQUENCE [LARGE SCALE GENOMIC DNA]</scope>
    <source>
        <strain evidence="4 6">BS3111</strain>
    </source>
</reference>
<evidence type="ECO:0000256" key="2">
    <source>
        <dbReference type="SAM" id="SignalP"/>
    </source>
</evidence>
<evidence type="ECO:0000313" key="4">
    <source>
        <dbReference type="EMBL" id="SDS82973.1"/>
    </source>
</evidence>
<dbReference type="AlphaFoldDB" id="A0A0R2ZQ16"/>
<dbReference type="Proteomes" id="UP000052019">
    <property type="component" value="Unassembled WGS sequence"/>
</dbReference>
<dbReference type="RefSeq" id="WP_057008803.1">
    <property type="nucleotide sequence ID" value="NZ_JYLK01000010.1"/>
</dbReference>
<feature type="signal peptide" evidence="2">
    <location>
        <begin position="1"/>
        <end position="27"/>
    </location>
</feature>
<proteinExistence type="predicted"/>
<organism evidence="3 5">
    <name type="scientific">Pseudomonas trivialis</name>
    <dbReference type="NCBI Taxonomy" id="200450"/>
    <lineage>
        <taxon>Bacteria</taxon>
        <taxon>Pseudomonadati</taxon>
        <taxon>Pseudomonadota</taxon>
        <taxon>Gammaproteobacteria</taxon>
        <taxon>Pseudomonadales</taxon>
        <taxon>Pseudomonadaceae</taxon>
        <taxon>Pseudomonas</taxon>
    </lineage>
</organism>
<feature type="chain" id="PRO_5006430653" description="Lipoprotein" evidence="2">
    <location>
        <begin position="28"/>
        <end position="260"/>
    </location>
</feature>
<dbReference type="PATRIC" id="fig|200450.4.peg.35"/>
<evidence type="ECO:0000313" key="6">
    <source>
        <dbReference type="Proteomes" id="UP000183126"/>
    </source>
</evidence>
<reference evidence="3 5" key="1">
    <citation type="submission" date="2015-02" db="EMBL/GenBank/DDBJ databases">
        <title>Two Pseudomonas sp. nov. isolated from raw milk.</title>
        <authorList>
            <person name="Wenning M."/>
            <person name="von Neubeck M."/>
            <person name="Huptas C."/>
            <person name="Scherer S."/>
        </authorList>
    </citation>
    <scope>NUCLEOTIDE SEQUENCE [LARGE SCALE GENOMIC DNA]</scope>
    <source>
        <strain evidence="3 5">DSM 14937</strain>
    </source>
</reference>
<evidence type="ECO:0000313" key="3">
    <source>
        <dbReference type="EMBL" id="KRP59246.1"/>
    </source>
</evidence>
<evidence type="ECO:0000256" key="1">
    <source>
        <dbReference type="SAM" id="MobiDB-lite"/>
    </source>
</evidence>
<evidence type="ECO:0000313" key="5">
    <source>
        <dbReference type="Proteomes" id="UP000052019"/>
    </source>
</evidence>
<name>A0A0R2ZQ16_9PSED</name>
<accession>A0A0R2ZQ16</accession>
<dbReference type="EMBL" id="JYLK01000010">
    <property type="protein sequence ID" value="KRP59246.1"/>
    <property type="molecule type" value="Genomic_DNA"/>
</dbReference>
<dbReference type="EMBL" id="LT629760">
    <property type="protein sequence ID" value="SDS82973.1"/>
    <property type="molecule type" value="Genomic_DNA"/>
</dbReference>
<keyword evidence="6" id="KW-1185">Reference proteome</keyword>